<gene>
    <name evidence="1" type="ORF">CN958_05225</name>
</gene>
<sequence length="106" mass="12392">MVQDNYDLLCLGGMLKDLKEDKKQELWIVGNNLKYSEETWKRIKNHFGTTHVIPRFISNSSFSLDGLNPMNARIILLDTWWQNKNAVNLLKSFIPLARQCRQISNI</sequence>
<proteinExistence type="predicted"/>
<evidence type="ECO:0000313" key="2">
    <source>
        <dbReference type="Proteomes" id="UP000222054"/>
    </source>
</evidence>
<organism evidence="1 2">
    <name type="scientific">Bacillus cereus</name>
    <dbReference type="NCBI Taxonomy" id="1396"/>
    <lineage>
        <taxon>Bacteria</taxon>
        <taxon>Bacillati</taxon>
        <taxon>Bacillota</taxon>
        <taxon>Bacilli</taxon>
        <taxon>Bacillales</taxon>
        <taxon>Bacillaceae</taxon>
        <taxon>Bacillus</taxon>
        <taxon>Bacillus cereus group</taxon>
    </lineage>
</organism>
<dbReference type="EMBL" id="NUHO01000027">
    <property type="protein sequence ID" value="PGM96011.1"/>
    <property type="molecule type" value="Genomic_DNA"/>
</dbReference>
<comment type="caution">
    <text evidence="1">The sequence shown here is derived from an EMBL/GenBank/DDBJ whole genome shotgun (WGS) entry which is preliminary data.</text>
</comment>
<dbReference type="AlphaFoldDB" id="A0A2B9E9F9"/>
<name>A0A2B9E9F9_BACCE</name>
<accession>A0A2B9E9F9</accession>
<dbReference type="RefSeq" id="WP_098776105.1">
    <property type="nucleotide sequence ID" value="NZ_NUHO01000027.1"/>
</dbReference>
<dbReference type="Proteomes" id="UP000222054">
    <property type="component" value="Unassembled WGS sequence"/>
</dbReference>
<reference evidence="1 2" key="1">
    <citation type="submission" date="2017-09" db="EMBL/GenBank/DDBJ databases">
        <title>Large-scale bioinformatics analysis of Bacillus genomes uncovers conserved roles of natural products in bacterial physiology.</title>
        <authorList>
            <consortium name="Agbiome Team Llc"/>
            <person name="Bleich R.M."/>
            <person name="Grubbs K.J."/>
            <person name="Santa Maria K.C."/>
            <person name="Allen S.E."/>
            <person name="Farag S."/>
            <person name="Shank E.A."/>
            <person name="Bowers A."/>
        </authorList>
    </citation>
    <scope>NUCLEOTIDE SEQUENCE [LARGE SCALE GENOMIC DNA]</scope>
    <source>
        <strain evidence="1 2">AFS053130</strain>
    </source>
</reference>
<evidence type="ECO:0000313" key="1">
    <source>
        <dbReference type="EMBL" id="PGM96011.1"/>
    </source>
</evidence>
<protein>
    <submittedName>
        <fullName evidence="1">Uncharacterized protein</fullName>
    </submittedName>
</protein>